<dbReference type="NCBIfam" id="NF003918">
    <property type="entry name" value="PRK05443.1-2"/>
    <property type="match status" value="1"/>
</dbReference>
<dbReference type="InterPro" id="IPR024953">
    <property type="entry name" value="PP_kinase_middle"/>
</dbReference>
<dbReference type="CDD" id="cd09168">
    <property type="entry name" value="PLDc_PaPPK1_C2_like"/>
    <property type="match status" value="1"/>
</dbReference>
<dbReference type="NCBIfam" id="NF003921">
    <property type="entry name" value="PRK05443.2-2"/>
    <property type="match status" value="1"/>
</dbReference>
<keyword evidence="3 6" id="KW-0547">Nucleotide-binding</keyword>
<comment type="function">
    <text evidence="6 7">Catalyzes the reversible transfer of the terminal phosphate of ATP to form a long-chain polyphosphate (polyP).</text>
</comment>
<dbReference type="SUPFAM" id="SSF56024">
    <property type="entry name" value="Phospholipase D/nuclease"/>
    <property type="match status" value="2"/>
</dbReference>
<dbReference type="Pfam" id="PF02503">
    <property type="entry name" value="PP_kinase"/>
    <property type="match status" value="1"/>
</dbReference>
<evidence type="ECO:0000256" key="6">
    <source>
        <dbReference type="HAMAP-Rule" id="MF_00347"/>
    </source>
</evidence>
<evidence type="ECO:0000256" key="3">
    <source>
        <dbReference type="ARBA" id="ARBA00022741"/>
    </source>
</evidence>
<dbReference type="InterPro" id="IPR025198">
    <property type="entry name" value="PPK_N_dom"/>
</dbReference>
<keyword evidence="5 6" id="KW-0067">ATP-binding</keyword>
<dbReference type="GO" id="GO:0009358">
    <property type="term" value="C:polyphosphate kinase complex"/>
    <property type="evidence" value="ECO:0007669"/>
    <property type="project" value="InterPro"/>
</dbReference>
<dbReference type="EC" id="2.7.4.1" evidence="6 7"/>
<comment type="similarity">
    <text evidence="6 7">Belongs to the polyphosphate kinase 1 (PPK1) family.</text>
</comment>
<feature type="binding site" evidence="6">
    <location>
        <position position="485"/>
    </location>
    <ligand>
        <name>ATP</name>
        <dbReference type="ChEBI" id="CHEBI:30616"/>
    </ligand>
</feature>
<dbReference type="OrthoDB" id="9761456at2"/>
<feature type="binding site" evidence="6">
    <location>
        <position position="581"/>
    </location>
    <ligand>
        <name>ATP</name>
        <dbReference type="ChEBI" id="CHEBI:30616"/>
    </ligand>
</feature>
<dbReference type="GO" id="GO:0006799">
    <property type="term" value="P:polyphosphate biosynthetic process"/>
    <property type="evidence" value="ECO:0007669"/>
    <property type="project" value="UniProtKB-UniRule"/>
</dbReference>
<sequence>MDLPEFHDFNQPAYFNNRELSWLAFNKRVLEEALDERNPLLERLKFLAIFSSNLDEFFMVRVAGLKDQIKAGFTKPENKAGLTPKQQVMKIVEITHELVQTQYKTFKQLLSLLEKEEVSFLPIKDLSKEALIELEQHFDQVIFPVLTPMAIDAYRPFPLLANKSMNLAVVLSDKREASTLPKKLGIVQIPRGFERFVAVPNKIESNMKQFVLIEDLISHFVHKLFRGLHVESVTQFRITRNADLEIHEEGARDLLKEIEEELKMRNWGAAVRLEISKNFIDKEIFSYLLSELEIHENDTYFLNGPLDLTFLFNFYKQIAPFKEHLIFETLIPQPAKDLINEISGKKENIFDVAAKKDILLHHPYESFEPAIHFIRLAAEDPDVMAIKQTLYRVSEKSPIIENLKKAAESGKQVLVLVELKARFNEEHNVHWAKELEKSGCHVIYGKTLLKTHSKITLIVRKMNGNIQRFVHLGTGNYNEETAKVYTDLGFITSNSEFGIDATNFFNYLSGFMEKPDFHHFSVSPFDIRDEFLRLIDKEIEYHQQFSNGRIIAKMNSFTDKQLIMKFYEASNAGVKIDLIVRGICCLRPGIKGVSENIRVRSIVGRFLEHSRIYYFHHNGEEKILLSSADLMTRNMEKRLEIAFPVFNQELKERLKQILTILLSDNVKAREQDQYGIYSYVKKNPNDEDIDSQMIFFEWAYEVADDEE</sequence>
<dbReference type="eggNOG" id="COG0855">
    <property type="taxonomic scope" value="Bacteria"/>
</dbReference>
<gene>
    <name evidence="6 12" type="primary">ppk</name>
    <name evidence="12" type="ORF">BMMGA3_11775</name>
</gene>
<feature type="binding site" evidence="6">
    <location>
        <position position="609"/>
    </location>
    <ligand>
        <name>ATP</name>
        <dbReference type="ChEBI" id="CHEBI:30616"/>
    </ligand>
</feature>
<dbReference type="InterPro" id="IPR025200">
    <property type="entry name" value="PPK_C_dom2"/>
</dbReference>
<dbReference type="InterPro" id="IPR036830">
    <property type="entry name" value="PP_kinase_middle_dom_sf"/>
</dbReference>
<dbReference type="NCBIfam" id="NF003917">
    <property type="entry name" value="PRK05443.1-1"/>
    <property type="match status" value="1"/>
</dbReference>
<dbReference type="Pfam" id="PF13089">
    <property type="entry name" value="PP_kinase_N"/>
    <property type="match status" value="1"/>
</dbReference>
<evidence type="ECO:0000256" key="2">
    <source>
        <dbReference type="ARBA" id="ARBA00022679"/>
    </source>
</evidence>
<comment type="PTM">
    <text evidence="6 7">An intermediate of this reaction is the autophosphorylated ppk in which a phosphate is covalently linked to a histidine residue through a N-P bond.</text>
</comment>
<dbReference type="NCBIfam" id="NF003920">
    <property type="entry name" value="PRK05443.2-1"/>
    <property type="match status" value="1"/>
</dbReference>
<dbReference type="PANTHER" id="PTHR30218">
    <property type="entry name" value="POLYPHOSPHATE KINASE"/>
    <property type="match status" value="1"/>
</dbReference>
<comment type="cofactor">
    <cofactor evidence="6">
        <name>Mg(2+)</name>
        <dbReference type="ChEBI" id="CHEBI:18420"/>
    </cofactor>
</comment>
<evidence type="ECO:0000256" key="5">
    <source>
        <dbReference type="ARBA" id="ARBA00022840"/>
    </source>
</evidence>
<dbReference type="PANTHER" id="PTHR30218:SF0">
    <property type="entry name" value="POLYPHOSPHATE KINASE"/>
    <property type="match status" value="1"/>
</dbReference>
<feature type="domain" description="Polyphosphate kinase C-terminal" evidence="11">
    <location>
        <begin position="348"/>
        <end position="512"/>
    </location>
</feature>
<keyword evidence="6" id="KW-0479">Metal-binding</keyword>
<dbReference type="KEGG" id="bmet:BMMGA3_11775"/>
<dbReference type="STRING" id="796606.BMMGA3_11775"/>
<feature type="binding site" evidence="6">
    <location>
        <position position="392"/>
    </location>
    <ligand>
        <name>Mg(2+)</name>
        <dbReference type="ChEBI" id="CHEBI:18420"/>
    </ligand>
</feature>
<feature type="domain" description="Polyphosphate kinase C-terminal" evidence="10">
    <location>
        <begin position="521"/>
        <end position="692"/>
    </location>
</feature>
<evidence type="ECO:0000313" key="13">
    <source>
        <dbReference type="Proteomes" id="UP000027602"/>
    </source>
</evidence>
<proteinExistence type="inferred from homology"/>
<feature type="binding site" evidence="6">
    <location>
        <position position="53"/>
    </location>
    <ligand>
        <name>ATP</name>
        <dbReference type="ChEBI" id="CHEBI:30616"/>
    </ligand>
</feature>
<dbReference type="GO" id="GO:0005524">
    <property type="term" value="F:ATP binding"/>
    <property type="evidence" value="ECO:0007669"/>
    <property type="project" value="UniProtKB-KW"/>
</dbReference>
<dbReference type="Pfam" id="PF17941">
    <property type="entry name" value="PP_kinase_C_1"/>
    <property type="match status" value="1"/>
</dbReference>
<dbReference type="HOGENOM" id="CLU_009678_5_0_9"/>
<reference evidence="12 13" key="1">
    <citation type="journal article" date="2015" name="BMC Genomics">
        <title>Transcriptome analysis of thermophilic methylotrophic Bacillus methanolicus MGA3 using RNA-sequencing provides detailed insights into its previously uncharted transcriptional landscape.</title>
        <authorList>
            <person name="Irla M."/>
            <person name="Neshat A."/>
            <person name="Brautaset T."/>
            <person name="Ruckert C."/>
            <person name="Kalinowski J."/>
            <person name="Wendisch V.F."/>
        </authorList>
    </citation>
    <scope>NUCLEOTIDE SEQUENCE [LARGE SCALE GENOMIC DNA]</scope>
    <source>
        <strain evidence="13">MGA3 / ATCC 53907</strain>
    </source>
</reference>
<evidence type="ECO:0000256" key="7">
    <source>
        <dbReference type="RuleBase" id="RU003800"/>
    </source>
</evidence>
<dbReference type="Gene3D" id="1.20.58.310">
    <property type="entry name" value="Polyphosphate kinase N-terminal domain"/>
    <property type="match status" value="1"/>
</dbReference>
<keyword evidence="1 6" id="KW-0597">Phosphoprotein</keyword>
<dbReference type="PIRSF" id="PIRSF015589">
    <property type="entry name" value="PP_kinase"/>
    <property type="match status" value="1"/>
</dbReference>
<organism evidence="12 13">
    <name type="scientific">Bacillus methanolicus (strain MGA3 / ATCC 53907)</name>
    <dbReference type="NCBI Taxonomy" id="796606"/>
    <lineage>
        <taxon>Bacteria</taxon>
        <taxon>Bacillati</taxon>
        <taxon>Bacillota</taxon>
        <taxon>Bacilli</taxon>
        <taxon>Bacillales</taxon>
        <taxon>Bacillaceae</taxon>
        <taxon>Bacillus</taxon>
    </lineage>
</organism>
<keyword evidence="2 6" id="KW-0808">Transferase</keyword>
<dbReference type="AlphaFoldDB" id="I3EAI9"/>
<keyword evidence="4 6" id="KW-0418">Kinase</keyword>
<keyword evidence="6" id="KW-0460">Magnesium</keyword>
<dbReference type="RefSeq" id="WP_004435722.1">
    <property type="nucleotide sequence ID" value="NZ_ADWW01000002.1"/>
</dbReference>
<dbReference type="SUPFAM" id="SSF140356">
    <property type="entry name" value="PPK N-terminal domain-like"/>
    <property type="match status" value="1"/>
</dbReference>
<evidence type="ECO:0000313" key="12">
    <source>
        <dbReference type="EMBL" id="AIE60750.1"/>
    </source>
</evidence>
<keyword evidence="13" id="KW-1185">Reference proteome</keyword>
<dbReference type="InterPro" id="IPR003414">
    <property type="entry name" value="PP_kinase"/>
</dbReference>
<feature type="domain" description="Polyphosphate kinase N-terminal" evidence="9">
    <location>
        <begin position="15"/>
        <end position="120"/>
    </location>
</feature>
<dbReference type="Proteomes" id="UP000027602">
    <property type="component" value="Chromosome"/>
</dbReference>
<feature type="binding site" evidence="6">
    <location>
        <position position="422"/>
    </location>
    <ligand>
        <name>Mg(2+)</name>
        <dbReference type="ChEBI" id="CHEBI:18420"/>
    </ligand>
</feature>
<dbReference type="HAMAP" id="MF_00347">
    <property type="entry name" value="Polyphosphate_kinase"/>
    <property type="match status" value="1"/>
</dbReference>
<dbReference type="InterPro" id="IPR041108">
    <property type="entry name" value="PP_kinase_C_1"/>
</dbReference>
<dbReference type="EMBL" id="CP007739">
    <property type="protein sequence ID" value="AIE60750.1"/>
    <property type="molecule type" value="Genomic_DNA"/>
</dbReference>
<dbReference type="Gene3D" id="3.30.1840.10">
    <property type="entry name" value="Polyphosphate kinase middle domain"/>
    <property type="match status" value="1"/>
</dbReference>
<protein>
    <recommendedName>
        <fullName evidence="6 7">Polyphosphate kinase</fullName>
        <ecNumber evidence="6 7">2.7.4.1</ecNumber>
    </recommendedName>
    <alternativeName>
        <fullName evidence="6">ATP-polyphosphate phosphotransferase</fullName>
    </alternativeName>
    <alternativeName>
        <fullName evidence="6">Polyphosphoric acid kinase</fullName>
    </alternativeName>
</protein>
<evidence type="ECO:0000259" key="9">
    <source>
        <dbReference type="Pfam" id="PF13089"/>
    </source>
</evidence>
<evidence type="ECO:0000256" key="4">
    <source>
        <dbReference type="ARBA" id="ARBA00022777"/>
    </source>
</evidence>
<dbReference type="GO" id="GO:0046872">
    <property type="term" value="F:metal ion binding"/>
    <property type="evidence" value="ECO:0007669"/>
    <property type="project" value="UniProtKB-KW"/>
</dbReference>
<dbReference type="CDD" id="cd09165">
    <property type="entry name" value="PLDc_PaPPK1_C1_like"/>
    <property type="match status" value="1"/>
</dbReference>
<accession>I3EAI9</accession>
<dbReference type="Pfam" id="PF13090">
    <property type="entry name" value="PP_kinase_C"/>
    <property type="match status" value="1"/>
</dbReference>
<dbReference type="SUPFAM" id="SSF143724">
    <property type="entry name" value="PHP14-like"/>
    <property type="match status" value="1"/>
</dbReference>
<evidence type="ECO:0000259" key="11">
    <source>
        <dbReference type="Pfam" id="PF17941"/>
    </source>
</evidence>
<evidence type="ECO:0000259" key="8">
    <source>
        <dbReference type="Pfam" id="PF02503"/>
    </source>
</evidence>
<dbReference type="Gene3D" id="3.30.870.10">
    <property type="entry name" value="Endonuclease Chain A"/>
    <property type="match status" value="2"/>
</dbReference>
<dbReference type="NCBIfam" id="TIGR03705">
    <property type="entry name" value="poly_P_kin"/>
    <property type="match status" value="1"/>
</dbReference>
<evidence type="ECO:0000256" key="1">
    <source>
        <dbReference type="ARBA" id="ARBA00022553"/>
    </source>
</evidence>
<feature type="active site" description="Phosphohistidine intermediate" evidence="6">
    <location>
        <position position="452"/>
    </location>
</feature>
<dbReference type="GO" id="GO:0008976">
    <property type="term" value="F:polyphosphate kinase activity"/>
    <property type="evidence" value="ECO:0007669"/>
    <property type="project" value="UniProtKB-UniRule"/>
</dbReference>
<feature type="domain" description="Polyphosphate kinase middle" evidence="8">
    <location>
        <begin position="134"/>
        <end position="314"/>
    </location>
</feature>
<name>I3EAI9_BACMM</name>
<dbReference type="InterPro" id="IPR036832">
    <property type="entry name" value="PPK_N_dom_sf"/>
</dbReference>
<comment type="catalytic activity">
    <reaction evidence="6 7">
        <text>[phosphate](n) + ATP = [phosphate](n+1) + ADP</text>
        <dbReference type="Rhea" id="RHEA:19573"/>
        <dbReference type="Rhea" id="RHEA-COMP:9859"/>
        <dbReference type="Rhea" id="RHEA-COMP:14280"/>
        <dbReference type="ChEBI" id="CHEBI:16838"/>
        <dbReference type="ChEBI" id="CHEBI:30616"/>
        <dbReference type="ChEBI" id="CHEBI:456216"/>
        <dbReference type="EC" id="2.7.4.1"/>
    </reaction>
</comment>
<evidence type="ECO:0000259" key="10">
    <source>
        <dbReference type="Pfam" id="PF13090"/>
    </source>
</evidence>